<dbReference type="EMBL" id="KK583243">
    <property type="protein sequence ID" value="KDO24366.1"/>
    <property type="molecule type" value="Genomic_DNA"/>
</dbReference>
<reference evidence="2 3" key="1">
    <citation type="journal article" date="2013" name="PLoS Genet.">
        <title>Distinctive expansion of potential virulence genes in the genome of the oomycete fish pathogen Saprolegnia parasitica.</title>
        <authorList>
            <person name="Jiang R.H."/>
            <person name="de Bruijn I."/>
            <person name="Haas B.J."/>
            <person name="Belmonte R."/>
            <person name="Lobach L."/>
            <person name="Christie J."/>
            <person name="van den Ackerveken G."/>
            <person name="Bottin A."/>
            <person name="Bulone V."/>
            <person name="Diaz-Moreno S.M."/>
            <person name="Dumas B."/>
            <person name="Fan L."/>
            <person name="Gaulin E."/>
            <person name="Govers F."/>
            <person name="Grenville-Briggs L.J."/>
            <person name="Horner N.R."/>
            <person name="Levin J.Z."/>
            <person name="Mammella M."/>
            <person name="Meijer H.J."/>
            <person name="Morris P."/>
            <person name="Nusbaum C."/>
            <person name="Oome S."/>
            <person name="Phillips A.J."/>
            <person name="van Rooyen D."/>
            <person name="Rzeszutek E."/>
            <person name="Saraiva M."/>
            <person name="Secombes C.J."/>
            <person name="Seidl M.F."/>
            <person name="Snel B."/>
            <person name="Stassen J.H."/>
            <person name="Sykes S."/>
            <person name="Tripathy S."/>
            <person name="van den Berg H."/>
            <person name="Vega-Arreguin J.C."/>
            <person name="Wawra S."/>
            <person name="Young S.K."/>
            <person name="Zeng Q."/>
            <person name="Dieguez-Uribeondo J."/>
            <person name="Russ C."/>
            <person name="Tyler B.M."/>
            <person name="van West P."/>
        </authorList>
    </citation>
    <scope>NUCLEOTIDE SEQUENCE [LARGE SCALE GENOMIC DNA]</scope>
    <source>
        <strain evidence="2 3">CBS 223.65</strain>
    </source>
</reference>
<sequence>MTNWFNDRLQVVTNLSDASPSLDNAVFYSNDNLYNTSATASNVPILYANMIQDEINSLVPVIDSLRSMDGCALPWIATSYCFVDWGRTWSLAASSDREAACARQSQNAAIYLESVLRNAEWTSLSLCWGDALNSSVFVPLQSSRAGQQWTSALHAANLAPRSSEDEAVTWRRAGLLTFTTLWQNYKALGVMESFEIHNAFGLAYALKLKSSNATLQLGTQTSYKMFTPLAFSLSLVRNNATALGGRSLIKGTPTFAYTNVSATDVLMQNGSLPNPLGLGLALFHSSIGPFGEVDLRRLPCPDVVKQWYETSHASLTLVVTAHDAALHAFEVLQSPNQYTPSPWPNATDYYGGNLLCDTQTSSDASVLTFFTLGGSCMAHMNDLLGVSTMSATMAVAAMGSALTASAMDDIDGIAVDGGKTLELLHGILTYLDAHVPSVNRTRLAALAAGVRAEMETNYPVALAQYISFNVSLGAGVYGSGPPLLAQGRLFDTISSSYEYFAWLYLIEWVHGVREVVVFESSVGRITTFSGRNAIARVPVNGMEIPANVATYFQRVVQYITIVLGLVTLMASIYIVTAGGYIEASNLLVVNRVGGLVWIGRPLLFLRSMTAICLLSTSGLQLMQMAGYFRFESVRAPWYTTITASGELTWLAFILNDAFSLLTQQYTSGYSSKSAIVVWVASAIWSFASPITHHVQIERRCVVVAVDAQAICHGGHVKIGSVQRFLALNLLVCGIVLVLYVVERLRFPQLARPQGSSFFLYAAANYQFKKARWQHRDVYCIDKASAVINGLLSFEWGDRVFMLDIKTWRKHIVAIGKERREIRDDPSLQHLAHTIPMKH</sequence>
<keyword evidence="3" id="KW-1185">Reference proteome</keyword>
<proteinExistence type="predicted"/>
<dbReference type="Proteomes" id="UP000030745">
    <property type="component" value="Unassembled WGS sequence"/>
</dbReference>
<accession>A0A067CCV0</accession>
<organism evidence="2 3">
    <name type="scientific">Saprolegnia parasitica (strain CBS 223.65)</name>
    <dbReference type="NCBI Taxonomy" id="695850"/>
    <lineage>
        <taxon>Eukaryota</taxon>
        <taxon>Sar</taxon>
        <taxon>Stramenopiles</taxon>
        <taxon>Oomycota</taxon>
        <taxon>Saprolegniomycetes</taxon>
        <taxon>Saprolegniales</taxon>
        <taxon>Saprolegniaceae</taxon>
        <taxon>Saprolegnia</taxon>
    </lineage>
</organism>
<evidence type="ECO:0000313" key="3">
    <source>
        <dbReference type="Proteomes" id="UP000030745"/>
    </source>
</evidence>
<name>A0A067CCV0_SAPPC</name>
<feature type="transmembrane region" description="Helical" evidence="1">
    <location>
        <begin position="724"/>
        <end position="741"/>
    </location>
</feature>
<keyword evidence="1" id="KW-0472">Membrane</keyword>
<feature type="transmembrane region" description="Helical" evidence="1">
    <location>
        <begin position="675"/>
        <end position="694"/>
    </location>
</feature>
<protein>
    <submittedName>
        <fullName evidence="2">Uncharacterized protein</fullName>
    </submittedName>
</protein>
<feature type="transmembrane region" description="Helical" evidence="1">
    <location>
        <begin position="558"/>
        <end position="581"/>
    </location>
</feature>
<dbReference type="GeneID" id="24132552"/>
<dbReference type="OrthoDB" id="69436at2759"/>
<dbReference type="AlphaFoldDB" id="A0A067CCV0"/>
<evidence type="ECO:0000313" key="2">
    <source>
        <dbReference type="EMBL" id="KDO24366.1"/>
    </source>
</evidence>
<feature type="transmembrane region" description="Helical" evidence="1">
    <location>
        <begin position="635"/>
        <end position="654"/>
    </location>
</feature>
<dbReference type="RefSeq" id="XP_012204959.1">
    <property type="nucleotide sequence ID" value="XM_012349569.1"/>
</dbReference>
<evidence type="ECO:0000256" key="1">
    <source>
        <dbReference type="SAM" id="Phobius"/>
    </source>
</evidence>
<feature type="transmembrane region" description="Helical" evidence="1">
    <location>
        <begin position="602"/>
        <end position="623"/>
    </location>
</feature>
<dbReference type="VEuPathDB" id="FungiDB:SPRG_10443"/>
<gene>
    <name evidence="2" type="ORF">SPRG_10443</name>
</gene>
<keyword evidence="1" id="KW-0812">Transmembrane</keyword>
<keyword evidence="1" id="KW-1133">Transmembrane helix</keyword>
<dbReference type="KEGG" id="spar:SPRG_10443"/>